<dbReference type="SUPFAM" id="SSF89796">
    <property type="entry name" value="CoA-transferase family III (CaiB/BaiF)"/>
    <property type="match status" value="2"/>
</dbReference>
<dbReference type="InterPro" id="IPR023606">
    <property type="entry name" value="CoA-Trfase_III_dom_1_sf"/>
</dbReference>
<dbReference type="InterPro" id="IPR044855">
    <property type="entry name" value="CoA-Trfase_III_dom3_sf"/>
</dbReference>
<dbReference type="Proteomes" id="UP000186218">
    <property type="component" value="Unassembled WGS sequence"/>
</dbReference>
<reference evidence="1 2" key="1">
    <citation type="submission" date="2017-01" db="EMBL/GenBank/DDBJ databases">
        <authorList>
            <person name="Mah S.A."/>
            <person name="Swanson W.J."/>
            <person name="Moy G.W."/>
            <person name="Vacquier V.D."/>
        </authorList>
    </citation>
    <scope>NUCLEOTIDE SEQUENCE [LARGE SCALE GENOMIC DNA]</scope>
    <source>
        <strain evidence="1 2">CPCC 203464</strain>
    </source>
</reference>
<dbReference type="RefSeq" id="WP_076482597.1">
    <property type="nucleotide sequence ID" value="NZ_FTNT01000013.1"/>
</dbReference>
<dbReference type="OrthoDB" id="9058532at2"/>
<dbReference type="InterPro" id="IPR050509">
    <property type="entry name" value="CoA-transferase_III"/>
</dbReference>
<keyword evidence="2" id="KW-1185">Reference proteome</keyword>
<evidence type="ECO:0000313" key="1">
    <source>
        <dbReference type="EMBL" id="SIS21694.1"/>
    </source>
</evidence>
<accession>A0A1N7H9X8</accession>
<dbReference type="Pfam" id="PF02515">
    <property type="entry name" value="CoA_transf_3"/>
    <property type="match status" value="2"/>
</dbReference>
<dbReference type="InterPro" id="IPR003673">
    <property type="entry name" value="CoA-Trfase_fam_III"/>
</dbReference>
<dbReference type="PANTHER" id="PTHR48228">
    <property type="entry name" value="SUCCINYL-COA--D-CITRAMALATE COA-TRANSFERASE"/>
    <property type="match status" value="1"/>
</dbReference>
<evidence type="ECO:0000313" key="2">
    <source>
        <dbReference type="Proteomes" id="UP000186218"/>
    </source>
</evidence>
<proteinExistence type="predicted"/>
<dbReference type="Gene3D" id="3.40.50.10540">
    <property type="entry name" value="Crotonobetainyl-coa:carnitine coa-transferase, domain 1"/>
    <property type="match status" value="2"/>
</dbReference>
<organism evidence="1 2">
    <name type="scientific">Williamsia sterculiae</name>
    <dbReference type="NCBI Taxonomy" id="1344003"/>
    <lineage>
        <taxon>Bacteria</taxon>
        <taxon>Bacillati</taxon>
        <taxon>Actinomycetota</taxon>
        <taxon>Actinomycetes</taxon>
        <taxon>Mycobacteriales</taxon>
        <taxon>Nocardiaceae</taxon>
        <taxon>Williamsia</taxon>
    </lineage>
</organism>
<dbReference type="PANTHER" id="PTHR48228:SF4">
    <property type="entry name" value="BLR3030 PROTEIN"/>
    <property type="match status" value="1"/>
</dbReference>
<sequence length="484" mass="50945">MTTTALPPTSQILDDLALVLFGEGSVRSRVTTIGADPICPSPHRLADTSAAAMGAFALQVAGVDEDRGAAPQQITITATDALDQLRAALLAQINGVGPHLLSDDPTLLGLNDFYPTRDGWIFLLSTYPHLRAAVCTVLDCPPTASAMRVASQRWTGHELQERVVAAGGVAVVAHTASEWEQHPVARYLADRPVVEVERIGDGPLRPLPPLIESTTDPNGWRPLAGINMVDNTHVIAGPVAARLMSTFGADVVHTSRPDRPDPIGMLAVTGGGKRNAYADLRYPAGRAVFANLLASADVVLNSYRNVARFGLGAEQLAERHPGIVSADVHCWGIDGPWGDRGGFDQLACAATGFALDEGAVRGLPSGQPALPPTHLLNDYLAAYLVAAGAVAALRRRAVEGGSWRVRVNLARVCMWVRSYGLFAPDHVAGIEMPEPHIPCYTVVGPLGTLTEPGIPVTFSGRATPTPAAPTLLGTAQATFADITA</sequence>
<gene>
    <name evidence="1" type="ORF">SAMN05445060_3814</name>
</gene>
<dbReference type="STRING" id="1344003.SAMN05445060_3814"/>
<name>A0A1N7H9X8_9NOCA</name>
<keyword evidence="1" id="KW-0808">Transferase</keyword>
<dbReference type="EMBL" id="FTNT01000013">
    <property type="protein sequence ID" value="SIS21694.1"/>
    <property type="molecule type" value="Genomic_DNA"/>
</dbReference>
<dbReference type="AlphaFoldDB" id="A0A1N7H9X8"/>
<protein>
    <submittedName>
        <fullName evidence="1">CoA-transferase family III</fullName>
    </submittedName>
</protein>
<dbReference type="GO" id="GO:0016740">
    <property type="term" value="F:transferase activity"/>
    <property type="evidence" value="ECO:0007669"/>
    <property type="project" value="UniProtKB-KW"/>
</dbReference>
<dbReference type="Gene3D" id="3.30.1540.10">
    <property type="entry name" value="formyl-coa transferase, domain 3"/>
    <property type="match status" value="1"/>
</dbReference>